<keyword evidence="2" id="KW-1185">Reference proteome</keyword>
<protein>
    <submittedName>
        <fullName evidence="3">Ovule protein</fullName>
    </submittedName>
</protein>
<dbReference type="EMBL" id="UYRT01005894">
    <property type="protein sequence ID" value="VDK39543.1"/>
    <property type="molecule type" value="Genomic_DNA"/>
</dbReference>
<dbReference type="AlphaFoldDB" id="A0A183D3Z0"/>
<sequence length="98" mass="11036">MSNVRGVVVVVGVVVGMHPSTKETKFDNNNTLMMLLPPEKQATNNLLYIYIEVQGRVAELRAFPIELYARDFKILSYLSIFNIYSSQCSINKQALSHG</sequence>
<evidence type="ECO:0000313" key="3">
    <source>
        <dbReference type="WBParaSite" id="GPUH_0000343701-mRNA-1"/>
    </source>
</evidence>
<organism evidence="3">
    <name type="scientific">Gongylonema pulchrum</name>
    <dbReference type="NCBI Taxonomy" id="637853"/>
    <lineage>
        <taxon>Eukaryota</taxon>
        <taxon>Metazoa</taxon>
        <taxon>Ecdysozoa</taxon>
        <taxon>Nematoda</taxon>
        <taxon>Chromadorea</taxon>
        <taxon>Rhabditida</taxon>
        <taxon>Spirurina</taxon>
        <taxon>Spiruromorpha</taxon>
        <taxon>Spiruroidea</taxon>
        <taxon>Gongylonematidae</taxon>
        <taxon>Gongylonema</taxon>
    </lineage>
</organism>
<proteinExistence type="predicted"/>
<name>A0A183D3Z0_9BILA</name>
<dbReference type="WBParaSite" id="GPUH_0000343701-mRNA-1">
    <property type="protein sequence ID" value="GPUH_0000343701-mRNA-1"/>
    <property type="gene ID" value="GPUH_0000343701"/>
</dbReference>
<evidence type="ECO:0000313" key="1">
    <source>
        <dbReference type="EMBL" id="VDK39543.1"/>
    </source>
</evidence>
<reference evidence="3" key="1">
    <citation type="submission" date="2016-06" db="UniProtKB">
        <authorList>
            <consortium name="WormBaseParasite"/>
        </authorList>
    </citation>
    <scope>IDENTIFICATION</scope>
</reference>
<accession>A0A183D3Z0</accession>
<gene>
    <name evidence="1" type="ORF">GPUH_LOCUS3433</name>
</gene>
<dbReference type="Proteomes" id="UP000271098">
    <property type="component" value="Unassembled WGS sequence"/>
</dbReference>
<reference evidence="1 2" key="2">
    <citation type="submission" date="2018-11" db="EMBL/GenBank/DDBJ databases">
        <authorList>
            <consortium name="Pathogen Informatics"/>
        </authorList>
    </citation>
    <scope>NUCLEOTIDE SEQUENCE [LARGE SCALE GENOMIC DNA]</scope>
</reference>
<evidence type="ECO:0000313" key="2">
    <source>
        <dbReference type="Proteomes" id="UP000271098"/>
    </source>
</evidence>